<organism evidence="1 2">
    <name type="scientific">Rikenella microfusus</name>
    <dbReference type="NCBI Taxonomy" id="28139"/>
    <lineage>
        <taxon>Bacteria</taxon>
        <taxon>Pseudomonadati</taxon>
        <taxon>Bacteroidota</taxon>
        <taxon>Bacteroidia</taxon>
        <taxon>Bacteroidales</taxon>
        <taxon>Rikenellaceae</taxon>
        <taxon>Rikenella</taxon>
    </lineage>
</organism>
<evidence type="ECO:0000313" key="1">
    <source>
        <dbReference type="EMBL" id="SUE33132.1"/>
    </source>
</evidence>
<dbReference type="RefSeq" id="WP_027290844.1">
    <property type="nucleotide sequence ID" value="NZ_CALVFX010000017.1"/>
</dbReference>
<keyword evidence="2" id="KW-1185">Reference proteome</keyword>
<proteinExistence type="predicted"/>
<evidence type="ECO:0000313" key="2">
    <source>
        <dbReference type="Proteomes" id="UP000255233"/>
    </source>
</evidence>
<dbReference type="AlphaFoldDB" id="A0A379MR87"/>
<sequence>MRIVIPSDIERLRQAIENHVGRRLQSPTDFDWCSLRIAEQTGERISPTTLKRLWGYLNEGHAPRLSTLSSLARFLGTCDWEDWLRKEDSGFIVEQTFTAAELVAGDRLELTWRPDRWCVIEYRGCENFVVRDIRHAKLPVGARFRATLFTAGHPLYLSGTLPAGEPFTYIAGRSQGLSSVQIITV</sequence>
<dbReference type="OrthoDB" id="639802at2"/>
<dbReference type="STRING" id="880526.GCA_000427365_01113"/>
<gene>
    <name evidence="1" type="ORF">NCTC11190_00329</name>
</gene>
<dbReference type="EMBL" id="UGVL01000001">
    <property type="protein sequence ID" value="SUE33132.1"/>
    <property type="molecule type" value="Genomic_DNA"/>
</dbReference>
<reference evidence="1 2" key="1">
    <citation type="submission" date="2018-06" db="EMBL/GenBank/DDBJ databases">
        <authorList>
            <consortium name="Pathogen Informatics"/>
            <person name="Doyle S."/>
        </authorList>
    </citation>
    <scope>NUCLEOTIDE SEQUENCE [LARGE SCALE GENOMIC DNA]</scope>
    <source>
        <strain evidence="1 2">NCTC11190</strain>
    </source>
</reference>
<dbReference type="Proteomes" id="UP000255233">
    <property type="component" value="Unassembled WGS sequence"/>
</dbReference>
<name>A0A379MR87_9BACT</name>
<protein>
    <submittedName>
        <fullName evidence="1">Uncharacterized protein</fullName>
    </submittedName>
</protein>
<accession>A0A379MR87</accession>